<keyword evidence="1" id="KW-1133">Transmembrane helix</keyword>
<gene>
    <name evidence="2" type="ORF">SAMN02745110_00095</name>
</gene>
<keyword evidence="3" id="KW-1185">Reference proteome</keyword>
<organism evidence="2 3">
    <name type="scientific">Eubacterium ruminantium</name>
    <dbReference type="NCBI Taxonomy" id="42322"/>
    <lineage>
        <taxon>Bacteria</taxon>
        <taxon>Bacillati</taxon>
        <taxon>Bacillota</taxon>
        <taxon>Clostridia</taxon>
        <taxon>Eubacteriales</taxon>
        <taxon>Eubacteriaceae</taxon>
        <taxon>Eubacterium</taxon>
    </lineage>
</organism>
<reference evidence="2 3" key="1">
    <citation type="submission" date="2017-02" db="EMBL/GenBank/DDBJ databases">
        <authorList>
            <person name="Peterson S.W."/>
        </authorList>
    </citation>
    <scope>NUCLEOTIDE SEQUENCE [LARGE SCALE GENOMIC DNA]</scope>
    <source>
        <strain evidence="2 3">ATCC 17233</strain>
    </source>
</reference>
<dbReference type="RefSeq" id="WP_078785788.1">
    <property type="nucleotide sequence ID" value="NZ_CACZYW010000005.1"/>
</dbReference>
<dbReference type="EMBL" id="FUXA01000003">
    <property type="protein sequence ID" value="SJZ36323.1"/>
    <property type="molecule type" value="Genomic_DNA"/>
</dbReference>
<sequence>MAKHGLLGGLVKFTVAAAAVSGICYLFRDDIKTSKTYQKYEVDEKISKAKNVVKDKTATIKDKAKDTTATIKEKAAAIKEKAPWSKATDEDIADDEIILDGETADRDYVSLDSEKVAEAAEEVKEAAADAAAEIKDAAETVFNN</sequence>
<evidence type="ECO:0000313" key="3">
    <source>
        <dbReference type="Proteomes" id="UP000189857"/>
    </source>
</evidence>
<name>A0A1T4K1R9_9FIRM</name>
<feature type="transmembrane region" description="Helical" evidence="1">
    <location>
        <begin position="6"/>
        <end position="27"/>
    </location>
</feature>
<evidence type="ECO:0000256" key="1">
    <source>
        <dbReference type="SAM" id="Phobius"/>
    </source>
</evidence>
<dbReference type="AlphaFoldDB" id="A0A1T4K1R9"/>
<evidence type="ECO:0000313" key="2">
    <source>
        <dbReference type="EMBL" id="SJZ36323.1"/>
    </source>
</evidence>
<dbReference type="OrthoDB" id="2087241at2"/>
<accession>A0A1T4K1R9</accession>
<keyword evidence="1" id="KW-0812">Transmembrane</keyword>
<keyword evidence="1" id="KW-0472">Membrane</keyword>
<protein>
    <submittedName>
        <fullName evidence="2">Uncharacterized protein</fullName>
    </submittedName>
</protein>
<proteinExistence type="predicted"/>
<dbReference type="Proteomes" id="UP000189857">
    <property type="component" value="Unassembled WGS sequence"/>
</dbReference>